<reference evidence="1" key="1">
    <citation type="journal article" date="2014" name="Front. Microbiol.">
        <title>High frequency of phylogenetically diverse reductive dehalogenase-homologous genes in deep subseafloor sedimentary metagenomes.</title>
        <authorList>
            <person name="Kawai M."/>
            <person name="Futagami T."/>
            <person name="Toyoda A."/>
            <person name="Takaki Y."/>
            <person name="Nishi S."/>
            <person name="Hori S."/>
            <person name="Arai W."/>
            <person name="Tsubouchi T."/>
            <person name="Morono Y."/>
            <person name="Uchiyama I."/>
            <person name="Ito T."/>
            <person name="Fujiyama A."/>
            <person name="Inagaki F."/>
            <person name="Takami H."/>
        </authorList>
    </citation>
    <scope>NUCLEOTIDE SEQUENCE</scope>
    <source>
        <strain evidence="1">Expedition CK06-06</strain>
    </source>
</reference>
<dbReference type="EMBL" id="BARS01015718">
    <property type="protein sequence ID" value="GAF93582.1"/>
    <property type="molecule type" value="Genomic_DNA"/>
</dbReference>
<dbReference type="AlphaFoldDB" id="X0TZK3"/>
<proteinExistence type="predicted"/>
<organism evidence="1">
    <name type="scientific">marine sediment metagenome</name>
    <dbReference type="NCBI Taxonomy" id="412755"/>
    <lineage>
        <taxon>unclassified sequences</taxon>
        <taxon>metagenomes</taxon>
        <taxon>ecological metagenomes</taxon>
    </lineage>
</organism>
<sequence>MGRTKQVYFNMDMPLKSTRSEIKALALKQFDLNAAAVIRKNAQNVKAEAAYLEMQKIIDEIMFANDADIIKAIENAGKRIAAAFK</sequence>
<name>X0TZK3_9ZZZZ</name>
<gene>
    <name evidence="1" type="ORF">S01H1_25962</name>
</gene>
<accession>X0TZK3</accession>
<comment type="caution">
    <text evidence="1">The sequence shown here is derived from an EMBL/GenBank/DDBJ whole genome shotgun (WGS) entry which is preliminary data.</text>
</comment>
<evidence type="ECO:0000313" key="1">
    <source>
        <dbReference type="EMBL" id="GAF93582.1"/>
    </source>
</evidence>
<protein>
    <submittedName>
        <fullName evidence="1">Uncharacterized protein</fullName>
    </submittedName>
</protein>